<gene>
    <name evidence="2" type="ORF">GCM10011511_01430</name>
</gene>
<dbReference type="RefSeq" id="WP_188927524.1">
    <property type="nucleotide sequence ID" value="NZ_BMJC01000001.1"/>
</dbReference>
<dbReference type="Proteomes" id="UP000607559">
    <property type="component" value="Unassembled WGS sequence"/>
</dbReference>
<name>A0A8J2U6K7_9BACT</name>
<reference evidence="2" key="2">
    <citation type="submission" date="2020-09" db="EMBL/GenBank/DDBJ databases">
        <authorList>
            <person name="Sun Q."/>
            <person name="Zhou Y."/>
        </authorList>
    </citation>
    <scope>NUCLEOTIDE SEQUENCE</scope>
    <source>
        <strain evidence="2">CGMCC 1.15448</strain>
    </source>
</reference>
<proteinExistence type="predicted"/>
<protein>
    <submittedName>
        <fullName evidence="2">Uncharacterized protein</fullName>
    </submittedName>
</protein>
<comment type="caution">
    <text evidence="2">The sequence shown here is derived from an EMBL/GenBank/DDBJ whole genome shotgun (WGS) entry which is preliminary data.</text>
</comment>
<feature type="compositionally biased region" description="Basic residues" evidence="1">
    <location>
        <begin position="552"/>
        <end position="562"/>
    </location>
</feature>
<evidence type="ECO:0000256" key="1">
    <source>
        <dbReference type="SAM" id="MobiDB-lite"/>
    </source>
</evidence>
<reference evidence="2" key="1">
    <citation type="journal article" date="2014" name="Int. J. Syst. Evol. Microbiol.">
        <title>Complete genome sequence of Corynebacterium casei LMG S-19264T (=DSM 44701T), isolated from a smear-ripened cheese.</title>
        <authorList>
            <consortium name="US DOE Joint Genome Institute (JGI-PGF)"/>
            <person name="Walter F."/>
            <person name="Albersmeier A."/>
            <person name="Kalinowski J."/>
            <person name="Ruckert C."/>
        </authorList>
    </citation>
    <scope>NUCLEOTIDE SEQUENCE</scope>
    <source>
        <strain evidence="2">CGMCC 1.15448</strain>
    </source>
</reference>
<evidence type="ECO:0000313" key="2">
    <source>
        <dbReference type="EMBL" id="GGA82180.1"/>
    </source>
</evidence>
<sequence length="562" mass="63777">MTIQELFGTIQGIVNAGNEVDWLIVRKLAEQFPTDNRERFSFIKEEERIDEPFRFNQGFVTIEDVEFDEFKSLLRKVIQDNSENLTALGNLFVLQNRVSGPYSENEDLTEFFKGEVGIDRLPLLFETLMKSLNEQFFAHTSIDRDTVLTTDDWLKSFGHSAMAGRAHEVLVAVLLLISEDIQNGVDFRYVRQMKPSIRAVLCDFWGMGISMAPGEVQAVITEGKEVPFLAAYLIDRSKGRFAMPDWMALDRIRDMFLDWKRTGKYLLEQVLGGRQGYGTPGVGQQTLSNFVRLVVSEVLISDSADSLAWIDGLEFPADMIGVFSCISEDGIAYSSIPVPVKQRLFQVVLRGIKQILGEVDVFLGENEGHEGPSYWALSDPKFQLMLCGLLVLYLDVGDGDSRKQFKHLCFEIKFLFYGAYKTSSLAKRLAEMLLLTVLSADEFTTESDELFSGLDILQRDIVDTILVPYVHEIEREEEIWNPEFEGVVGMVRSDNLLVNDALARIKNSVLFSKYNILFTAIEEIAVARWPYMDGRKVPFRETGPGKGVNTSLKKKNRMNKSE</sequence>
<dbReference type="AlphaFoldDB" id="A0A8J2U6K7"/>
<evidence type="ECO:0000313" key="3">
    <source>
        <dbReference type="Proteomes" id="UP000607559"/>
    </source>
</evidence>
<accession>A0A8J2U6K7</accession>
<feature type="region of interest" description="Disordered" evidence="1">
    <location>
        <begin position="540"/>
        <end position="562"/>
    </location>
</feature>
<keyword evidence="3" id="KW-1185">Reference proteome</keyword>
<dbReference type="EMBL" id="BMJC01000001">
    <property type="protein sequence ID" value="GGA82180.1"/>
    <property type="molecule type" value="Genomic_DNA"/>
</dbReference>
<organism evidence="2 3">
    <name type="scientific">Puia dinghuensis</name>
    <dbReference type="NCBI Taxonomy" id="1792502"/>
    <lineage>
        <taxon>Bacteria</taxon>
        <taxon>Pseudomonadati</taxon>
        <taxon>Bacteroidota</taxon>
        <taxon>Chitinophagia</taxon>
        <taxon>Chitinophagales</taxon>
        <taxon>Chitinophagaceae</taxon>
        <taxon>Puia</taxon>
    </lineage>
</organism>